<proteinExistence type="predicted"/>
<protein>
    <recommendedName>
        <fullName evidence="5">Beta-lactamase-related domain-containing protein</fullName>
    </recommendedName>
</protein>
<feature type="compositionally biased region" description="Low complexity" evidence="1">
    <location>
        <begin position="1094"/>
        <end position="1104"/>
    </location>
</feature>
<keyword evidence="2" id="KW-0732">Signal</keyword>
<evidence type="ECO:0000313" key="4">
    <source>
        <dbReference type="Proteomes" id="UP000198341"/>
    </source>
</evidence>
<feature type="compositionally biased region" description="Basic and acidic residues" evidence="1">
    <location>
        <begin position="790"/>
        <end position="807"/>
    </location>
</feature>
<evidence type="ECO:0000256" key="1">
    <source>
        <dbReference type="SAM" id="MobiDB-lite"/>
    </source>
</evidence>
<dbReference type="GeneID" id="19018384"/>
<evidence type="ECO:0008006" key="5">
    <source>
        <dbReference type="Google" id="ProtNLM"/>
    </source>
</evidence>
<dbReference type="OrthoDB" id="435297at2759"/>
<feature type="region of interest" description="Disordered" evidence="1">
    <location>
        <begin position="189"/>
        <end position="210"/>
    </location>
</feature>
<feature type="region of interest" description="Disordered" evidence="1">
    <location>
        <begin position="983"/>
        <end position="1016"/>
    </location>
</feature>
<dbReference type="Gene3D" id="3.40.710.10">
    <property type="entry name" value="DD-peptidase/beta-lactamase superfamily"/>
    <property type="match status" value="1"/>
</dbReference>
<feature type="region of interest" description="Disordered" evidence="1">
    <location>
        <begin position="746"/>
        <end position="765"/>
    </location>
</feature>
<feature type="compositionally biased region" description="Basic and acidic residues" evidence="1">
    <location>
        <begin position="1302"/>
        <end position="1371"/>
    </location>
</feature>
<feature type="region of interest" description="Disordered" evidence="1">
    <location>
        <begin position="35"/>
        <end position="90"/>
    </location>
</feature>
<reference evidence="3 4" key="1">
    <citation type="submission" date="2011-10" db="EMBL/GenBank/DDBJ databases">
        <authorList>
            <person name="Genoscope - CEA"/>
        </authorList>
    </citation>
    <scope>NUCLEOTIDE SEQUENCE [LARGE SCALE GENOMIC DNA]</scope>
    <source>
        <strain evidence="3 4">RCC 1105</strain>
    </source>
</reference>
<accession>K8E8T1</accession>
<keyword evidence="4" id="KW-1185">Reference proteome</keyword>
<evidence type="ECO:0000313" key="3">
    <source>
        <dbReference type="EMBL" id="CCO14016.1"/>
    </source>
</evidence>
<feature type="signal peptide" evidence="2">
    <location>
        <begin position="1"/>
        <end position="29"/>
    </location>
</feature>
<feature type="compositionally biased region" description="Polar residues" evidence="1">
    <location>
        <begin position="37"/>
        <end position="47"/>
    </location>
</feature>
<gene>
    <name evidence="3" type="ORF">Bathy01g06490</name>
</gene>
<evidence type="ECO:0000256" key="2">
    <source>
        <dbReference type="SAM" id="SignalP"/>
    </source>
</evidence>
<feature type="region of interest" description="Disordered" evidence="1">
    <location>
        <begin position="1032"/>
        <end position="1156"/>
    </location>
</feature>
<dbReference type="RefSeq" id="XP_007515137.1">
    <property type="nucleotide sequence ID" value="XM_007515075.1"/>
</dbReference>
<feature type="region of interest" description="Disordered" evidence="1">
    <location>
        <begin position="771"/>
        <end position="807"/>
    </location>
</feature>
<dbReference type="eggNOG" id="ENOG502SQYE">
    <property type="taxonomic scope" value="Eukaryota"/>
</dbReference>
<dbReference type="SUPFAM" id="SSF56601">
    <property type="entry name" value="beta-lactamase/transpeptidase-like"/>
    <property type="match status" value="1"/>
</dbReference>
<dbReference type="EMBL" id="FO082278">
    <property type="protein sequence ID" value="CCO14016.1"/>
    <property type="molecule type" value="Genomic_DNA"/>
</dbReference>
<dbReference type="InterPro" id="IPR012338">
    <property type="entry name" value="Beta-lactam/transpept-like"/>
</dbReference>
<feature type="chain" id="PRO_5003916976" description="Beta-lactamase-related domain-containing protein" evidence="2">
    <location>
        <begin position="30"/>
        <end position="1411"/>
    </location>
</feature>
<feature type="compositionally biased region" description="Low complexity" evidence="1">
    <location>
        <begin position="1045"/>
        <end position="1065"/>
    </location>
</feature>
<dbReference type="Proteomes" id="UP000198341">
    <property type="component" value="Chromosome 1"/>
</dbReference>
<feature type="compositionally biased region" description="Low complexity" evidence="1">
    <location>
        <begin position="1111"/>
        <end position="1130"/>
    </location>
</feature>
<sequence length="1411" mass="156090">MTFFFAVVSSSLLFLIILDLATSITGVHAQKELASFEEQNPSSSLGKTTTRTTPETIAPEDDDDSAQKDAHGSEGGGEWQFATPASKGLSQSSLETADARLSVLPGRDCFLVAKDGAIVHENYPGFASSPNAKRTTDTSGALLSLAMIGAAVKDGLIELDQPLLDYTPLAVEIFGKDTTVTARHILQQTHGGAVEENQRANKPGQEWDLDDSFDRDHRNSLYLKVVEDAIQHAVFRRVKRDAKEWATKAVLEPLGLQEAFLNGDDQTDGEFSLTGRFSLSCRDALKLAQLFLNKGVTLDKTGHSIQLFNKDFAYEVFTQTEQNDKHGLLTWVHQPLEKDEKIPKKATCCSPVALGSTPCGHAAKNLRGPLFGASTTSFVAMTLGDKGSAIFMLPKENIAIVTFGRTSGETGNCESYQRDDTFLAHALWGAAKVGLEPDTIGMKGLDDGKFRVVDGEPHLSALAQQESGIQIGPDGKEKMNTKVVIDPESGRPKRVPIGDGTVVTTADGRKVQEYEEDREIHDQVWKEMIGGYYVEAVNSAAEFLQEHKKAVKAGQDVYGSMQRWQDAIHMSKHEPTVVEEEYYKEQGIDPKFLKTPMAELEEAAAKTVAAKKKAGDEDAKFSAVPEYPAVQHAQPHEYSVPSLGSAQETKKTSWFRQVLTPTQNMARMAVVGDVPVRVMMMGAKKDTAKLGDGAMSSEEAASLGESPYVHQMRQRNAQRRVFLQPRSDAATQQRLLASRRNRNIVDDEKAREEEEEELNSENIQRIERNIHREESREQRQQQQQQYNGNLREENDEREQSVLGDDKSRLRNGINLAPQRLTDAPIRSNNFEDSPSAYGSCSCACPGKADEAEHHCYDVVDETPNGDASMACDTARQLGNAQCPTSGVVNACVESSKGVLLGPEQHPDQSCKQTRACPDASANASELERSFVAEVYECQAVRYASCSFSVNACKKSTMVLRRANTEMEFAATNGPVVIRVPATGAQEQQQRQQLPQRTWTPRQQTLVSSSSYAQPIEDLTDEDYEDARGEDFVEQVQQQRNDRSTRSSGKAYASKKSSSSSRSSSKVQEALKETSGTVDKPLTKAPRRAGKTSAPSSSKESSPSVGKKESSSVKSSSNNKSSSKSSSSSKKIVSPHDLTEAIEMDIRKKTREKPRNREEAFVQWAEYSPPFIAIGTACVALAVALLAIARKYPSSVSHPWAIPGVLQRQDVDEETGGKGNGRPPLPSRAAYGTANDAAAYSEKLSSPRTPEFKQSEKERIRLAQEERERLAAENIRAEFEKENEERKKRFEQELDALKKEREAFEAMKKEEDRKRKEKRERKERELKRAKEEKEMENKLSQAKKDAMAAAREIAREETERVLSKPTKVVKEEEQVEVEDEKKEVTTTSLVVEKQESVAKKKGFFNKSSAAKK</sequence>
<feature type="region of interest" description="Disordered" evidence="1">
    <location>
        <begin position="1302"/>
        <end position="1384"/>
    </location>
</feature>
<feature type="region of interest" description="Disordered" evidence="1">
    <location>
        <begin position="689"/>
        <end position="709"/>
    </location>
</feature>
<name>K8E8T1_9CHLO</name>
<dbReference type="KEGG" id="bpg:Bathy01g06490"/>
<feature type="compositionally biased region" description="Low complexity" evidence="1">
    <location>
        <begin position="985"/>
        <end position="1005"/>
    </location>
</feature>
<feature type="region of interest" description="Disordered" evidence="1">
    <location>
        <begin position="1206"/>
        <end position="1229"/>
    </location>
</feature>
<organism evidence="3 4">
    <name type="scientific">Bathycoccus prasinos</name>
    <dbReference type="NCBI Taxonomy" id="41875"/>
    <lineage>
        <taxon>Eukaryota</taxon>
        <taxon>Viridiplantae</taxon>
        <taxon>Chlorophyta</taxon>
        <taxon>Mamiellophyceae</taxon>
        <taxon>Mamiellales</taxon>
        <taxon>Bathycoccaceae</taxon>
        <taxon>Bathycoccus</taxon>
    </lineage>
</organism>